<feature type="disulfide bond" evidence="7">
    <location>
        <begin position="328"/>
        <end position="337"/>
    </location>
</feature>
<dbReference type="GO" id="GO:0005886">
    <property type="term" value="C:plasma membrane"/>
    <property type="evidence" value="ECO:0007669"/>
    <property type="project" value="TreeGrafter"/>
</dbReference>
<evidence type="ECO:0000259" key="9">
    <source>
        <dbReference type="PROSITE" id="PS50026"/>
    </source>
</evidence>
<dbReference type="PROSITE" id="PS50026">
    <property type="entry name" value="EGF_3"/>
    <property type="match status" value="6"/>
</dbReference>
<name>A0A8T0DMI1_9TREM</name>
<comment type="caution">
    <text evidence="10">The sequence shown here is derived from an EMBL/GenBank/DDBJ whole genome shotgun (WGS) entry which is preliminary data.</text>
</comment>
<dbReference type="InterPro" id="IPR000483">
    <property type="entry name" value="Cys-rich_flank_reg_C"/>
</dbReference>
<feature type="disulfide bond" evidence="7">
    <location>
        <begin position="231"/>
        <end position="248"/>
    </location>
</feature>
<dbReference type="CDD" id="cd00110">
    <property type="entry name" value="LamG"/>
    <property type="match status" value="1"/>
</dbReference>
<dbReference type="Gene3D" id="2.10.25.10">
    <property type="entry name" value="Laminin"/>
    <property type="match status" value="6"/>
</dbReference>
<dbReference type="SUPFAM" id="SSF57196">
    <property type="entry name" value="EGF/Laminin"/>
    <property type="match status" value="5"/>
</dbReference>
<keyword evidence="11" id="KW-1185">Reference proteome</keyword>
<dbReference type="PROSITE" id="PS01187">
    <property type="entry name" value="EGF_CA"/>
    <property type="match status" value="1"/>
</dbReference>
<dbReference type="Proteomes" id="UP000699462">
    <property type="component" value="Unassembled WGS sequence"/>
</dbReference>
<keyword evidence="1" id="KW-0217">Developmental protein</keyword>
<keyword evidence="3" id="KW-0433">Leucine-rich repeat</keyword>
<dbReference type="SUPFAM" id="SSF49899">
    <property type="entry name" value="Concanavalin A-like lectins/glucanases"/>
    <property type="match status" value="1"/>
</dbReference>
<dbReference type="SUPFAM" id="SSF52058">
    <property type="entry name" value="L domain-like"/>
    <property type="match status" value="1"/>
</dbReference>
<feature type="domain" description="EGF-like" evidence="9">
    <location>
        <begin position="422"/>
        <end position="459"/>
    </location>
</feature>
<dbReference type="Gene3D" id="2.60.120.200">
    <property type="match status" value="1"/>
</dbReference>
<comment type="caution">
    <text evidence="7">Lacks conserved residue(s) required for the propagation of feature annotation.</text>
</comment>
<keyword evidence="4" id="KW-0732">Signal</keyword>
<evidence type="ECO:0008006" key="12">
    <source>
        <dbReference type="Google" id="ProtNLM"/>
    </source>
</evidence>
<dbReference type="InterPro" id="IPR032675">
    <property type="entry name" value="LRR_dom_sf"/>
</dbReference>
<feature type="domain" description="EGF-like" evidence="9">
    <location>
        <begin position="262"/>
        <end position="298"/>
    </location>
</feature>
<dbReference type="FunFam" id="2.10.25.10:FF:000095">
    <property type="entry name" value="Notch, isoform B"/>
    <property type="match status" value="2"/>
</dbReference>
<dbReference type="SMART" id="SM00082">
    <property type="entry name" value="LRRCT"/>
    <property type="match status" value="1"/>
</dbReference>
<dbReference type="SMART" id="SM00181">
    <property type="entry name" value="EGF"/>
    <property type="match status" value="6"/>
</dbReference>
<feature type="domain" description="EGF-like" evidence="9">
    <location>
        <begin position="300"/>
        <end position="338"/>
    </location>
</feature>
<dbReference type="GO" id="GO:0045197">
    <property type="term" value="P:establishment or maintenance of epithelial cell apical/basal polarity"/>
    <property type="evidence" value="ECO:0007669"/>
    <property type="project" value="TreeGrafter"/>
</dbReference>
<dbReference type="Pfam" id="PF12661">
    <property type="entry name" value="hEGF"/>
    <property type="match status" value="1"/>
</dbReference>
<dbReference type="InterPro" id="IPR000152">
    <property type="entry name" value="EGF-type_Asp/Asn_hydroxyl_site"/>
</dbReference>
<dbReference type="EMBL" id="JTDF01002769">
    <property type="protein sequence ID" value="KAF8568462.1"/>
    <property type="molecule type" value="Genomic_DNA"/>
</dbReference>
<feature type="domain" description="Laminin G" evidence="8">
    <location>
        <begin position="463"/>
        <end position="704"/>
    </location>
</feature>
<evidence type="ECO:0000313" key="10">
    <source>
        <dbReference type="EMBL" id="KAF8568462.1"/>
    </source>
</evidence>
<feature type="disulfide bond" evidence="7">
    <location>
        <begin position="288"/>
        <end position="297"/>
    </location>
</feature>
<feature type="domain" description="EGF-like" evidence="9">
    <location>
        <begin position="222"/>
        <end position="260"/>
    </location>
</feature>
<dbReference type="InterPro" id="IPR051022">
    <property type="entry name" value="Notch_Cell-Fate_Det"/>
</dbReference>
<dbReference type="InterPro" id="IPR013320">
    <property type="entry name" value="ConA-like_dom_sf"/>
</dbReference>
<dbReference type="PROSITE" id="PS50025">
    <property type="entry name" value="LAM_G_DOMAIN"/>
    <property type="match status" value="1"/>
</dbReference>
<dbReference type="PANTHER" id="PTHR24049:SF22">
    <property type="entry name" value="DROSOPHILA CRUMBS HOMOLOG"/>
    <property type="match status" value="1"/>
</dbReference>
<dbReference type="PROSITE" id="PS00010">
    <property type="entry name" value="ASX_HYDROXYL"/>
    <property type="match status" value="1"/>
</dbReference>
<feature type="disulfide bond" evidence="7">
    <location>
        <begin position="250"/>
        <end position="259"/>
    </location>
</feature>
<protein>
    <recommendedName>
        <fullName evidence="12">Protein slit</fullName>
    </recommendedName>
</protein>
<evidence type="ECO:0000256" key="7">
    <source>
        <dbReference type="PROSITE-ProRule" id="PRU00076"/>
    </source>
</evidence>
<sequence>MSPSFNLQIKYLERNQISHIRSDRLAHLTKLHTLVLSYNKIRELQGSVFESLTNLKTFALGQNPLHCDCNGKWLNSFFRQHFLDNGIALCHSPKNMRYKSIYHSKPSDFVCPWRRRRLRRTTSSGTNQTIVNEDMANALYVDAEQTSMENSVDVHGWQLEADSIRDGVHHSLEEQESMLIAAKCLPCLINPCSNAGRCLERGQLSYTCECKAPFHGSKCQLQENVCSVNPCQNGGTCEITLYTGSYKCTCPKGFRGSTCAERIDSCVQNYCQNGGTCEIVGSDYRCHCPPEFHGKICQHELIFCQDLNPCINGGTCVSLPGNKYKCECERGWSGKNCQTNQDDCLYNRCENGATCVDGINEYICKCRPGYAGIYCERPTWNPENHVTRMDRRIPSARKMQGFGSSEVRHSPIKIRSLSVPHLETLCAYHQCQNRATCIEGQNDVYHCLCQPGFSGQYCENLYSINLPSPHSYIAIVPPSRGAFVPHGSVELEISTRVKSGVVLYYAEMVRTEIGEAPEQFLLVDLTEGHVRAMLSLNRSTMIERRSEAEITDGLFHKLLLRIEGVNITMFIDEIAQVEKPMIVPHLSHSSKLDELVANTDLLHLALSNPLYFGGAPADRLETASQILKETQVAGMTEAKHHGTAIGILPGCEPQPKAGLAKPVLKLTHPKKLASNITDVGLEQEEDPDELANQALTGSCTGQACLNASQ</sequence>
<accession>A0A8T0DMI1</accession>
<keyword evidence="5" id="KW-0677">Repeat</keyword>
<dbReference type="InterPro" id="IPR000742">
    <property type="entry name" value="EGF"/>
</dbReference>
<dbReference type="GO" id="GO:0032991">
    <property type="term" value="C:protein-containing complex"/>
    <property type="evidence" value="ECO:0007669"/>
    <property type="project" value="TreeGrafter"/>
</dbReference>
<dbReference type="FunFam" id="2.10.25.10:FF:000080">
    <property type="entry name" value="Neurogenic locus notch 1"/>
    <property type="match status" value="1"/>
</dbReference>
<dbReference type="Gene3D" id="3.80.10.10">
    <property type="entry name" value="Ribonuclease Inhibitor"/>
    <property type="match status" value="1"/>
</dbReference>
<dbReference type="PROSITE" id="PS00022">
    <property type="entry name" value="EGF_1"/>
    <property type="match status" value="6"/>
</dbReference>
<dbReference type="GO" id="GO:0007157">
    <property type="term" value="P:heterophilic cell-cell adhesion via plasma membrane cell adhesion molecules"/>
    <property type="evidence" value="ECO:0007669"/>
    <property type="project" value="TreeGrafter"/>
</dbReference>
<gene>
    <name evidence="10" type="ORF">P879_00843</name>
</gene>
<dbReference type="PROSITE" id="PS01186">
    <property type="entry name" value="EGF_2"/>
    <property type="match status" value="5"/>
</dbReference>
<evidence type="ECO:0000259" key="8">
    <source>
        <dbReference type="PROSITE" id="PS50025"/>
    </source>
</evidence>
<dbReference type="SMART" id="SM00179">
    <property type="entry name" value="EGF_CA"/>
    <property type="match status" value="6"/>
</dbReference>
<evidence type="ECO:0000256" key="5">
    <source>
        <dbReference type="ARBA" id="ARBA00022737"/>
    </source>
</evidence>
<dbReference type="CDD" id="cd00054">
    <property type="entry name" value="EGF_CA"/>
    <property type="match status" value="6"/>
</dbReference>
<dbReference type="SMART" id="SM00282">
    <property type="entry name" value="LamG"/>
    <property type="match status" value="1"/>
</dbReference>
<dbReference type="AlphaFoldDB" id="A0A8T0DMI1"/>
<dbReference type="Pfam" id="PF00054">
    <property type="entry name" value="Laminin_G_1"/>
    <property type="match status" value="1"/>
</dbReference>
<dbReference type="InterPro" id="IPR001881">
    <property type="entry name" value="EGF-like_Ca-bd_dom"/>
</dbReference>
<dbReference type="InterPro" id="IPR018097">
    <property type="entry name" value="EGF_Ca-bd_CS"/>
</dbReference>
<reference evidence="10 11" key="1">
    <citation type="submission" date="2019-07" db="EMBL/GenBank/DDBJ databases">
        <title>Annotation for the trematode Paragonimus westermani.</title>
        <authorList>
            <person name="Choi Y.-J."/>
        </authorList>
    </citation>
    <scope>NUCLEOTIDE SEQUENCE [LARGE SCALE GENOMIC DNA]</scope>
    <source>
        <strain evidence="10">180907_Pwestermani</strain>
    </source>
</reference>
<feature type="domain" description="EGF-like" evidence="9">
    <location>
        <begin position="340"/>
        <end position="376"/>
    </location>
</feature>
<evidence type="ECO:0000256" key="4">
    <source>
        <dbReference type="ARBA" id="ARBA00022729"/>
    </source>
</evidence>
<organism evidence="10 11">
    <name type="scientific">Paragonimus westermani</name>
    <dbReference type="NCBI Taxonomy" id="34504"/>
    <lineage>
        <taxon>Eukaryota</taxon>
        <taxon>Metazoa</taxon>
        <taxon>Spiralia</taxon>
        <taxon>Lophotrochozoa</taxon>
        <taxon>Platyhelminthes</taxon>
        <taxon>Trematoda</taxon>
        <taxon>Digenea</taxon>
        <taxon>Plagiorchiida</taxon>
        <taxon>Troglotremata</taxon>
        <taxon>Troglotrematidae</taxon>
        <taxon>Paragonimus</taxon>
    </lineage>
</organism>
<feature type="disulfide bond" evidence="7">
    <location>
        <begin position="210"/>
        <end position="219"/>
    </location>
</feature>
<evidence type="ECO:0000256" key="1">
    <source>
        <dbReference type="ARBA" id="ARBA00022473"/>
    </source>
</evidence>
<dbReference type="InterPro" id="IPR001611">
    <property type="entry name" value="Leu-rich_rpt"/>
</dbReference>
<dbReference type="Pfam" id="PF13855">
    <property type="entry name" value="LRR_8"/>
    <property type="match status" value="1"/>
</dbReference>
<dbReference type="PROSITE" id="PS51450">
    <property type="entry name" value="LRR"/>
    <property type="match status" value="1"/>
</dbReference>
<evidence type="ECO:0000256" key="2">
    <source>
        <dbReference type="ARBA" id="ARBA00022536"/>
    </source>
</evidence>
<dbReference type="InterPro" id="IPR001791">
    <property type="entry name" value="Laminin_G"/>
</dbReference>
<evidence type="ECO:0000256" key="6">
    <source>
        <dbReference type="ARBA" id="ARBA00023157"/>
    </source>
</evidence>
<dbReference type="OrthoDB" id="283575at2759"/>
<evidence type="ECO:0000256" key="3">
    <source>
        <dbReference type="ARBA" id="ARBA00022614"/>
    </source>
</evidence>
<dbReference type="PANTHER" id="PTHR24049">
    <property type="entry name" value="CRUMBS FAMILY MEMBER"/>
    <property type="match status" value="1"/>
</dbReference>
<keyword evidence="6 7" id="KW-1015">Disulfide bond</keyword>
<evidence type="ECO:0000313" key="11">
    <source>
        <dbReference type="Proteomes" id="UP000699462"/>
    </source>
</evidence>
<dbReference type="InterPro" id="IPR013032">
    <property type="entry name" value="EGF-like_CS"/>
</dbReference>
<keyword evidence="2 7" id="KW-0245">EGF-like domain</keyword>
<feature type="disulfide bond" evidence="7">
    <location>
        <begin position="366"/>
        <end position="375"/>
    </location>
</feature>
<dbReference type="GO" id="GO:0005509">
    <property type="term" value="F:calcium ion binding"/>
    <property type="evidence" value="ECO:0007669"/>
    <property type="project" value="InterPro"/>
</dbReference>
<dbReference type="Pfam" id="PF00008">
    <property type="entry name" value="EGF"/>
    <property type="match status" value="5"/>
</dbReference>
<feature type="domain" description="EGF-like" evidence="9">
    <location>
        <begin position="185"/>
        <end position="220"/>
    </location>
</feature>
<feature type="disulfide bond" evidence="7">
    <location>
        <begin position="449"/>
        <end position="458"/>
    </location>
</feature>
<proteinExistence type="predicted"/>